<feature type="transmembrane region" description="Helical" evidence="2">
    <location>
        <begin position="339"/>
        <end position="361"/>
    </location>
</feature>
<keyword evidence="2" id="KW-1133">Transmembrane helix</keyword>
<dbReference type="GO" id="GO:0016746">
    <property type="term" value="F:acyltransferase activity"/>
    <property type="evidence" value="ECO:0007669"/>
    <property type="project" value="UniProtKB-KW"/>
</dbReference>
<sequence length="399" mass="43712">MTSSPRPHRASSRRLSWDLIRVIAITFVVTGHVTGVAAGVPGIEPYPFSLNVPFGTVTLLVLSGYFIGPTLRRSDAGTWFRARLARILPAYFFALAVTYVSARLLVVGFNGWEHRPGWFGLLFAPPAVPDEPAPGTLPPWHVPDLNDLLLHGTLLHLWNPDPYHRIDGSWWTMPIQVLAFAGAALLWRARLHHRVRPHTALWTVLAIAAASPVLSLVIGVLPTASGLFYAHLFAVGLAIWLWQRRRLSTPHLAGMLLTVIVLHAFRTSEPRPESVAGFTVMLGLMCLAARGPDWDLPGLRRLRRPVAWLSGISFGVYLVHQALGYQLARVLSEAGLSAWWLRLVLVVAFAVVLGWLVTVLVERPAYRVLTGSRPGRRGPALAAPVRPDSEPAVSVGGAT</sequence>
<name>A0ABY2RY26_9PSEU</name>
<evidence type="ECO:0000313" key="4">
    <source>
        <dbReference type="EMBL" id="TKG65187.1"/>
    </source>
</evidence>
<feature type="transmembrane region" description="Helical" evidence="2">
    <location>
        <begin position="306"/>
        <end position="327"/>
    </location>
</feature>
<dbReference type="Pfam" id="PF01757">
    <property type="entry name" value="Acyl_transf_3"/>
    <property type="match status" value="1"/>
</dbReference>
<comment type="caution">
    <text evidence="4">The sequence shown here is derived from an EMBL/GenBank/DDBJ whole genome shotgun (WGS) entry which is preliminary data.</text>
</comment>
<feature type="region of interest" description="Disordered" evidence="1">
    <location>
        <begin position="376"/>
        <end position="399"/>
    </location>
</feature>
<feature type="transmembrane region" description="Helical" evidence="2">
    <location>
        <begin position="199"/>
        <end position="220"/>
    </location>
</feature>
<dbReference type="PANTHER" id="PTHR23028">
    <property type="entry name" value="ACETYLTRANSFERASE"/>
    <property type="match status" value="1"/>
</dbReference>
<keyword evidence="4" id="KW-0012">Acyltransferase</keyword>
<organism evidence="4 5">
    <name type="scientific">Prauserella endophytica</name>
    <dbReference type="NCBI Taxonomy" id="1592324"/>
    <lineage>
        <taxon>Bacteria</taxon>
        <taxon>Bacillati</taxon>
        <taxon>Actinomycetota</taxon>
        <taxon>Actinomycetes</taxon>
        <taxon>Pseudonocardiales</taxon>
        <taxon>Pseudonocardiaceae</taxon>
        <taxon>Prauserella</taxon>
        <taxon>Prauserella coralliicola group</taxon>
    </lineage>
</organism>
<dbReference type="InterPro" id="IPR050879">
    <property type="entry name" value="Acyltransferase_3"/>
</dbReference>
<feature type="transmembrane region" description="Helical" evidence="2">
    <location>
        <begin position="249"/>
        <end position="268"/>
    </location>
</feature>
<feature type="domain" description="Acyltransferase 3" evidence="3">
    <location>
        <begin position="16"/>
        <end position="358"/>
    </location>
</feature>
<feature type="transmembrane region" description="Helical" evidence="2">
    <location>
        <begin position="20"/>
        <end position="40"/>
    </location>
</feature>
<evidence type="ECO:0000256" key="1">
    <source>
        <dbReference type="SAM" id="MobiDB-lite"/>
    </source>
</evidence>
<dbReference type="PANTHER" id="PTHR23028:SF131">
    <property type="entry name" value="BLR2367 PROTEIN"/>
    <property type="match status" value="1"/>
</dbReference>
<feature type="transmembrane region" description="Helical" evidence="2">
    <location>
        <begin position="274"/>
        <end position="294"/>
    </location>
</feature>
<feature type="transmembrane region" description="Helical" evidence="2">
    <location>
        <begin position="46"/>
        <end position="67"/>
    </location>
</feature>
<keyword evidence="2" id="KW-0812">Transmembrane</keyword>
<dbReference type="RefSeq" id="WP_112272159.1">
    <property type="nucleotide sequence ID" value="NZ_SWMS01000018.1"/>
</dbReference>
<protein>
    <submittedName>
        <fullName evidence="4">Acyltransferase</fullName>
    </submittedName>
</protein>
<keyword evidence="5" id="KW-1185">Reference proteome</keyword>
<feature type="transmembrane region" description="Helical" evidence="2">
    <location>
        <begin position="88"/>
        <end position="112"/>
    </location>
</feature>
<feature type="transmembrane region" description="Helical" evidence="2">
    <location>
        <begin position="226"/>
        <end position="242"/>
    </location>
</feature>
<dbReference type="InterPro" id="IPR002656">
    <property type="entry name" value="Acyl_transf_3_dom"/>
</dbReference>
<feature type="transmembrane region" description="Helical" evidence="2">
    <location>
        <begin position="168"/>
        <end position="187"/>
    </location>
</feature>
<proteinExistence type="predicted"/>
<dbReference type="Proteomes" id="UP000309992">
    <property type="component" value="Unassembled WGS sequence"/>
</dbReference>
<gene>
    <name evidence="4" type="ORF">FCN18_27095</name>
</gene>
<evidence type="ECO:0000256" key="2">
    <source>
        <dbReference type="SAM" id="Phobius"/>
    </source>
</evidence>
<accession>A0ABY2RY26</accession>
<reference evidence="4 5" key="1">
    <citation type="journal article" date="2015" name="Antonie Van Leeuwenhoek">
        <title>Prauserella endophytica sp. nov., an endophytic actinobacterium isolated from Tamarix taklamakanensis.</title>
        <authorList>
            <person name="Liu J.M."/>
            <person name="Habden X."/>
            <person name="Guo L."/>
            <person name="Tuo L."/>
            <person name="Jiang Z.K."/>
            <person name="Liu S.W."/>
            <person name="Liu X.F."/>
            <person name="Chen L."/>
            <person name="Li R.F."/>
            <person name="Zhang Y.Q."/>
            <person name="Sun C.H."/>
        </authorList>
    </citation>
    <scope>NUCLEOTIDE SEQUENCE [LARGE SCALE GENOMIC DNA]</scope>
    <source>
        <strain evidence="4 5">CGMCC 4.7182</strain>
    </source>
</reference>
<evidence type="ECO:0000313" key="5">
    <source>
        <dbReference type="Proteomes" id="UP000309992"/>
    </source>
</evidence>
<keyword evidence="4" id="KW-0808">Transferase</keyword>
<evidence type="ECO:0000259" key="3">
    <source>
        <dbReference type="Pfam" id="PF01757"/>
    </source>
</evidence>
<keyword evidence="2" id="KW-0472">Membrane</keyword>
<dbReference type="EMBL" id="SWMS01000018">
    <property type="protein sequence ID" value="TKG65187.1"/>
    <property type="molecule type" value="Genomic_DNA"/>
</dbReference>